<name>A0AAE1QUH5_9SOLA</name>
<organism evidence="1 2">
    <name type="scientific">Anisodus tanguticus</name>
    <dbReference type="NCBI Taxonomy" id="243964"/>
    <lineage>
        <taxon>Eukaryota</taxon>
        <taxon>Viridiplantae</taxon>
        <taxon>Streptophyta</taxon>
        <taxon>Embryophyta</taxon>
        <taxon>Tracheophyta</taxon>
        <taxon>Spermatophyta</taxon>
        <taxon>Magnoliopsida</taxon>
        <taxon>eudicotyledons</taxon>
        <taxon>Gunneridae</taxon>
        <taxon>Pentapetalae</taxon>
        <taxon>asterids</taxon>
        <taxon>lamiids</taxon>
        <taxon>Solanales</taxon>
        <taxon>Solanaceae</taxon>
        <taxon>Solanoideae</taxon>
        <taxon>Hyoscyameae</taxon>
        <taxon>Anisodus</taxon>
    </lineage>
</organism>
<evidence type="ECO:0000313" key="1">
    <source>
        <dbReference type="EMBL" id="KAK4339586.1"/>
    </source>
</evidence>
<accession>A0AAE1QUH5</accession>
<keyword evidence="2" id="KW-1185">Reference proteome</keyword>
<protein>
    <submittedName>
        <fullName evidence="1">Uncharacterized protein</fullName>
    </submittedName>
</protein>
<dbReference type="Proteomes" id="UP001291623">
    <property type="component" value="Unassembled WGS sequence"/>
</dbReference>
<proteinExistence type="predicted"/>
<gene>
    <name evidence="1" type="ORF">RND71_041048</name>
</gene>
<evidence type="ECO:0000313" key="2">
    <source>
        <dbReference type="Proteomes" id="UP001291623"/>
    </source>
</evidence>
<dbReference type="EMBL" id="JAVYJV010000023">
    <property type="protein sequence ID" value="KAK4339586.1"/>
    <property type="molecule type" value="Genomic_DNA"/>
</dbReference>
<reference evidence="1" key="1">
    <citation type="submission" date="2023-12" db="EMBL/GenBank/DDBJ databases">
        <title>Genome assembly of Anisodus tanguticus.</title>
        <authorList>
            <person name="Wang Y.-J."/>
        </authorList>
    </citation>
    <scope>NUCLEOTIDE SEQUENCE</scope>
    <source>
        <strain evidence="1">KB-2021</strain>
        <tissue evidence="1">Leaf</tissue>
    </source>
</reference>
<sequence>MFEAGSPDLKHKFKQGNKVPTQGHYMLISMVEYQEKNVGLSHTLQVIPKGLDDLPGSNCFAFSDFTSESGNFAGVYYDGDKILSSDVWAPDCECEADVCFDGNSMLNKIFHFVSGNASWDKAQLKRSKAQLLNGRAAEM</sequence>
<dbReference type="AlphaFoldDB" id="A0AAE1QUH5"/>
<comment type="caution">
    <text evidence="1">The sequence shown here is derived from an EMBL/GenBank/DDBJ whole genome shotgun (WGS) entry which is preliminary data.</text>
</comment>